<organism evidence="1 2">
    <name type="scientific">Rhizobium phage RHph_TM30</name>
    <dbReference type="NCBI Taxonomy" id="2509764"/>
    <lineage>
        <taxon>Viruses</taxon>
        <taxon>Duplodnaviria</taxon>
        <taxon>Heunggongvirae</taxon>
        <taxon>Uroviricota</taxon>
        <taxon>Caudoviricetes</taxon>
        <taxon>Kleczkowskaviridae</taxon>
        <taxon>Cuauhnahuacvirus</taxon>
        <taxon>Cuauhnahuacvirus TM30</taxon>
    </lineage>
</organism>
<dbReference type="EMBL" id="MN988521">
    <property type="protein sequence ID" value="QIG71304.1"/>
    <property type="molecule type" value="Genomic_DNA"/>
</dbReference>
<gene>
    <name evidence="1" type="ORF">EVB93_197</name>
</gene>
<protein>
    <submittedName>
        <fullName evidence="1">Uncharacterized protein</fullName>
    </submittedName>
</protein>
<accession>A0A7S5UW23</accession>
<keyword evidence="2" id="KW-1185">Reference proteome</keyword>
<sequence>MTERFYRTKPSSALTRHGRVVYKLVKVSVTDDFDYAKFEADTPDFASWVDESKSTPIFGTN</sequence>
<name>A0A7S5UW23_9CAUD</name>
<proteinExistence type="predicted"/>
<evidence type="ECO:0000313" key="2">
    <source>
        <dbReference type="Proteomes" id="UP000629603"/>
    </source>
</evidence>
<reference evidence="1 2" key="1">
    <citation type="submission" date="2020-01" db="EMBL/GenBank/DDBJ databases">
        <title>Patterns of diversity and host range of bacteriophage communities associated with bean-nodulatin bacteria.</title>
        <authorList>
            <person name="Vann Cauwenberghe J."/>
            <person name="Santamaria R.I."/>
            <person name="Bustos P."/>
            <person name="Juarez S."/>
            <person name="Gonzalez V."/>
        </authorList>
    </citation>
    <scope>NUCLEOTIDE SEQUENCE [LARGE SCALE GENOMIC DNA]</scope>
</reference>
<dbReference type="Proteomes" id="UP000629603">
    <property type="component" value="Segment"/>
</dbReference>
<evidence type="ECO:0000313" key="1">
    <source>
        <dbReference type="EMBL" id="QIG71304.1"/>
    </source>
</evidence>